<evidence type="ECO:0000313" key="3">
    <source>
        <dbReference type="Proteomes" id="UP000178486"/>
    </source>
</evidence>
<dbReference type="PANTHER" id="PTHR21015:SF22">
    <property type="entry name" value="GLYCOSYLTRANSFERASE"/>
    <property type="match status" value="1"/>
</dbReference>
<evidence type="ECO:0000259" key="1">
    <source>
        <dbReference type="Pfam" id="PF04101"/>
    </source>
</evidence>
<dbReference type="EMBL" id="MGAU01000033">
    <property type="protein sequence ID" value="OGK54398.1"/>
    <property type="molecule type" value="Genomic_DNA"/>
</dbReference>
<dbReference type="Proteomes" id="UP000178486">
    <property type="component" value="Unassembled WGS sequence"/>
</dbReference>
<evidence type="ECO:0000313" key="2">
    <source>
        <dbReference type="EMBL" id="OGK54398.1"/>
    </source>
</evidence>
<dbReference type="SUPFAM" id="SSF53756">
    <property type="entry name" value="UDP-Glycosyltransferase/glycogen phosphorylase"/>
    <property type="match status" value="1"/>
</dbReference>
<accession>A0A1F7JFL0</accession>
<comment type="caution">
    <text evidence="2">The sequence shown here is derived from an EMBL/GenBank/DDBJ whole genome shotgun (WGS) entry which is preliminary data.</text>
</comment>
<name>A0A1F7JFL0_9BACT</name>
<dbReference type="Pfam" id="PF04101">
    <property type="entry name" value="Glyco_tran_28_C"/>
    <property type="match status" value="1"/>
</dbReference>
<organism evidence="2 3">
    <name type="scientific">Candidatus Roizmanbacteria bacterium RIFCSPLOWO2_01_FULL_45_11</name>
    <dbReference type="NCBI Taxonomy" id="1802070"/>
    <lineage>
        <taxon>Bacteria</taxon>
        <taxon>Candidatus Roizmaniibacteriota</taxon>
    </lineage>
</organism>
<sequence length="419" mass="47351">MKHSHIKKTILFIVVEVGIAHITRSLAIAEAVHLLGHRAIFALPKRKHSLISTTPVEIIDIPPIILRDSIKVVNALKDPKKIKILLDEELRIIKQHRPDAVVCDYRMSAVIAGALSNLPTFFIANSGGVPSSCSLPNIGVPRVLHNFVAPFLQILVWRVKMRFIKSVEQVAQEYDKKWTHQKLFERMTYIIPETEDYMVPLGKHLDNRFVGPILWKGFDHIRVPSWFRMIRKTGKTIYVTMGGTGFDKQIFIRLCELLIKRGYIVVVSCSTIAHIDDFPKYKNLFVTDYLPGFEICKIVDAVICHGGYGTMVQAVLAGVPVVAIPFNPDQILHSLRFQELGLCKVVLPIDITFFINLIVGDWEGFERVAKRTDPEKVMAALTTLLDNTDVYKKSIQRFTKGINYTTSPKKAATVILDSV</sequence>
<dbReference type="GO" id="GO:0016758">
    <property type="term" value="F:hexosyltransferase activity"/>
    <property type="evidence" value="ECO:0007669"/>
    <property type="project" value="InterPro"/>
</dbReference>
<reference evidence="2 3" key="1">
    <citation type="journal article" date="2016" name="Nat. Commun.">
        <title>Thousands of microbial genomes shed light on interconnected biogeochemical processes in an aquifer system.</title>
        <authorList>
            <person name="Anantharaman K."/>
            <person name="Brown C.T."/>
            <person name="Hug L.A."/>
            <person name="Sharon I."/>
            <person name="Castelle C.J."/>
            <person name="Probst A.J."/>
            <person name="Thomas B.C."/>
            <person name="Singh A."/>
            <person name="Wilkins M.J."/>
            <person name="Karaoz U."/>
            <person name="Brodie E.L."/>
            <person name="Williams K.H."/>
            <person name="Hubbard S.S."/>
            <person name="Banfield J.F."/>
        </authorList>
    </citation>
    <scope>NUCLEOTIDE SEQUENCE [LARGE SCALE GENOMIC DNA]</scope>
</reference>
<dbReference type="Gene3D" id="3.40.50.2000">
    <property type="entry name" value="Glycogen Phosphorylase B"/>
    <property type="match status" value="2"/>
</dbReference>
<dbReference type="PANTHER" id="PTHR21015">
    <property type="entry name" value="UDP-N-ACETYLGLUCOSAMINE--N-ACETYLMURAMYL-(PENTAPEPTIDE) PYROPHOSPHORYL-UNDECAPRENOL N-ACETYLGLUCOSAMINE TRANSFERASE 1"/>
    <property type="match status" value="1"/>
</dbReference>
<gene>
    <name evidence="2" type="ORF">A3B56_01760</name>
</gene>
<dbReference type="InterPro" id="IPR007235">
    <property type="entry name" value="Glyco_trans_28_C"/>
</dbReference>
<protein>
    <recommendedName>
        <fullName evidence="1">Glycosyl transferase family 28 C-terminal domain-containing protein</fullName>
    </recommendedName>
</protein>
<feature type="domain" description="Glycosyl transferase family 28 C-terminal" evidence="1">
    <location>
        <begin position="276"/>
        <end position="350"/>
    </location>
</feature>
<dbReference type="AlphaFoldDB" id="A0A1F7JFL0"/>
<proteinExistence type="predicted"/>